<evidence type="ECO:0000259" key="1">
    <source>
        <dbReference type="PROSITE" id="PS50885"/>
    </source>
</evidence>
<dbReference type="Gene3D" id="1.20.120.1530">
    <property type="match status" value="1"/>
</dbReference>
<protein>
    <recommendedName>
        <fullName evidence="1">HAMP domain-containing protein</fullName>
    </recommendedName>
</protein>
<feature type="domain" description="HAMP" evidence="1">
    <location>
        <begin position="21"/>
        <end position="74"/>
    </location>
</feature>
<evidence type="ECO:0000313" key="3">
    <source>
        <dbReference type="Proteomes" id="UP001218188"/>
    </source>
</evidence>
<dbReference type="PROSITE" id="PS50885">
    <property type="entry name" value="HAMP"/>
    <property type="match status" value="1"/>
</dbReference>
<organism evidence="2 3">
    <name type="scientific">Mycena alexandri</name>
    <dbReference type="NCBI Taxonomy" id="1745969"/>
    <lineage>
        <taxon>Eukaryota</taxon>
        <taxon>Fungi</taxon>
        <taxon>Dikarya</taxon>
        <taxon>Basidiomycota</taxon>
        <taxon>Agaricomycotina</taxon>
        <taxon>Agaricomycetes</taxon>
        <taxon>Agaricomycetidae</taxon>
        <taxon>Agaricales</taxon>
        <taxon>Marasmiineae</taxon>
        <taxon>Mycenaceae</taxon>
        <taxon>Mycena</taxon>
    </lineage>
</organism>
<dbReference type="CDD" id="cd06225">
    <property type="entry name" value="HAMP"/>
    <property type="match status" value="1"/>
</dbReference>
<dbReference type="GO" id="GO:0016020">
    <property type="term" value="C:membrane"/>
    <property type="evidence" value="ECO:0007669"/>
    <property type="project" value="InterPro"/>
</dbReference>
<dbReference type="EMBL" id="JARJCM010000222">
    <property type="protein sequence ID" value="KAJ7021857.1"/>
    <property type="molecule type" value="Genomic_DNA"/>
</dbReference>
<dbReference type="InterPro" id="IPR003660">
    <property type="entry name" value="HAMP_dom"/>
</dbReference>
<keyword evidence="3" id="KW-1185">Reference proteome</keyword>
<reference evidence="2" key="1">
    <citation type="submission" date="2023-03" db="EMBL/GenBank/DDBJ databases">
        <title>Massive genome expansion in bonnet fungi (Mycena s.s.) driven by repeated elements and novel gene families across ecological guilds.</title>
        <authorList>
            <consortium name="Lawrence Berkeley National Laboratory"/>
            <person name="Harder C.B."/>
            <person name="Miyauchi S."/>
            <person name="Viragh M."/>
            <person name="Kuo A."/>
            <person name="Thoen E."/>
            <person name="Andreopoulos B."/>
            <person name="Lu D."/>
            <person name="Skrede I."/>
            <person name="Drula E."/>
            <person name="Henrissat B."/>
            <person name="Morin E."/>
            <person name="Kohler A."/>
            <person name="Barry K."/>
            <person name="LaButti K."/>
            <person name="Morin E."/>
            <person name="Salamov A."/>
            <person name="Lipzen A."/>
            <person name="Mereny Z."/>
            <person name="Hegedus B."/>
            <person name="Baldrian P."/>
            <person name="Stursova M."/>
            <person name="Weitz H."/>
            <person name="Taylor A."/>
            <person name="Grigoriev I.V."/>
            <person name="Nagy L.G."/>
            <person name="Martin F."/>
            <person name="Kauserud H."/>
        </authorList>
    </citation>
    <scope>NUCLEOTIDE SEQUENCE</scope>
    <source>
        <strain evidence="2">CBHHK200</strain>
    </source>
</reference>
<dbReference type="Proteomes" id="UP001218188">
    <property type="component" value="Unassembled WGS sequence"/>
</dbReference>
<name>A0AAD6S751_9AGAR</name>
<feature type="non-terminal residue" evidence="2">
    <location>
        <position position="186"/>
    </location>
</feature>
<gene>
    <name evidence="2" type="ORF">C8F04DRAFT_972223</name>
</gene>
<sequence length="186" mass="19874">TGGALASAATQGGMDALEELRLLKDQVRDVSRVCNAVATGDLTQKITVPVQGDLMVQLKKVINTMVDNLGHFATEVTRVSRDVGTEVSFFRFVWVFGFLGWVWACVVAGAVEGAVEDGWGLEYTELCGAGRGFGSFASAIGHATFTRASLGAGVISLGVRRCWPRRCRARVFPFLPCCGRGLAART</sequence>
<comment type="caution">
    <text evidence="2">The sequence shown here is derived from an EMBL/GenBank/DDBJ whole genome shotgun (WGS) entry which is preliminary data.</text>
</comment>
<dbReference type="GO" id="GO:0007165">
    <property type="term" value="P:signal transduction"/>
    <property type="evidence" value="ECO:0007669"/>
    <property type="project" value="InterPro"/>
</dbReference>
<evidence type="ECO:0000313" key="2">
    <source>
        <dbReference type="EMBL" id="KAJ7021857.1"/>
    </source>
</evidence>
<accession>A0AAD6S751</accession>
<proteinExistence type="predicted"/>
<dbReference type="AlphaFoldDB" id="A0AAD6S751"/>